<evidence type="ECO:0008006" key="5">
    <source>
        <dbReference type="Google" id="ProtNLM"/>
    </source>
</evidence>
<keyword evidence="3" id="KW-1185">Reference proteome</keyword>
<reference evidence="1 4" key="3">
    <citation type="submission" date="2018-08" db="EMBL/GenBank/DDBJ databases">
        <title>Complete genome of the Arcobacter marinus type strain JCM 15502.</title>
        <authorList>
            <person name="Miller W.G."/>
            <person name="Yee E."/>
            <person name="Huynh S."/>
            <person name="Parker C.T."/>
        </authorList>
    </citation>
    <scope>NUCLEOTIDE SEQUENCE [LARGE SCALE GENOMIC DNA]</scope>
    <source>
        <strain evidence="1 4">JCM 15502</strain>
    </source>
</reference>
<gene>
    <name evidence="1" type="ORF">AMRN_1161</name>
    <name evidence="2" type="ORF">CPH92_04640</name>
</gene>
<dbReference type="RefSeq" id="WP_099310593.1">
    <property type="nucleotide sequence ID" value="NZ_CP032101.1"/>
</dbReference>
<dbReference type="KEGG" id="amar:AMRN_1161"/>
<dbReference type="EMBL" id="CP032101">
    <property type="protein sequence ID" value="AXX86908.1"/>
    <property type="molecule type" value="Genomic_DNA"/>
</dbReference>
<dbReference type="InterPro" id="IPR036249">
    <property type="entry name" value="Thioredoxin-like_sf"/>
</dbReference>
<dbReference type="Proteomes" id="UP000224740">
    <property type="component" value="Unassembled WGS sequence"/>
</dbReference>
<evidence type="ECO:0000313" key="2">
    <source>
        <dbReference type="EMBL" id="PHO15864.1"/>
    </source>
</evidence>
<dbReference type="EMBL" id="NXAO01000018">
    <property type="protein sequence ID" value="PHO15864.1"/>
    <property type="molecule type" value="Genomic_DNA"/>
</dbReference>
<proteinExistence type="predicted"/>
<organism evidence="1 4">
    <name type="scientific">Malaciobacter marinus</name>
    <dbReference type="NCBI Taxonomy" id="505249"/>
    <lineage>
        <taxon>Bacteria</taxon>
        <taxon>Pseudomonadati</taxon>
        <taxon>Campylobacterota</taxon>
        <taxon>Epsilonproteobacteria</taxon>
        <taxon>Campylobacterales</taxon>
        <taxon>Arcobacteraceae</taxon>
        <taxon>Malaciobacter</taxon>
    </lineage>
</organism>
<name>A0A347TJY0_9BACT</name>
<dbReference type="AlphaFoldDB" id="A0A347TJY0"/>
<evidence type="ECO:0000313" key="3">
    <source>
        <dbReference type="Proteomes" id="UP000224740"/>
    </source>
</evidence>
<protein>
    <recommendedName>
        <fullName evidence="5">DUF393 domain-containing protein</fullName>
    </recommendedName>
</protein>
<evidence type="ECO:0000313" key="1">
    <source>
        <dbReference type="EMBL" id="AXX86908.1"/>
    </source>
</evidence>
<sequence>MKDIKLYYDKNCPFCSKYATFLKLKENHKLTIYNARDNKELMNDFYKKGFDINRGFIILIDDLVLIQGSDALAYLDNIAKNRLFIFRSSKLMFFIYPIFKFLRKTILFLLRKNTNIRS</sequence>
<dbReference type="SUPFAM" id="SSF52833">
    <property type="entry name" value="Thioredoxin-like"/>
    <property type="match status" value="1"/>
</dbReference>
<dbReference type="Proteomes" id="UP000264693">
    <property type="component" value="Chromosome"/>
</dbReference>
<reference evidence="3" key="1">
    <citation type="submission" date="2017-09" db="EMBL/GenBank/DDBJ databases">
        <title>Arcobacter canalis sp. nov., a new species isolated from a water canal contaminated with urban sewage.</title>
        <authorList>
            <person name="Perez-Cataluna A."/>
            <person name="Salas-Masso N."/>
            <person name="Figueras M.J."/>
        </authorList>
    </citation>
    <scope>NUCLEOTIDE SEQUENCE [LARGE SCALE GENOMIC DNA]</scope>
    <source>
        <strain evidence="3">CECT 7727</strain>
    </source>
</reference>
<evidence type="ECO:0000313" key="4">
    <source>
        <dbReference type="Proteomes" id="UP000264693"/>
    </source>
</evidence>
<accession>A0A347TJY0</accession>
<reference evidence="2" key="2">
    <citation type="submission" date="2017-09" db="EMBL/GenBank/DDBJ databases">
        <authorList>
            <person name="Perez-Cataluna A."/>
            <person name="Figueras M.J."/>
            <person name="Salas-Masso N."/>
        </authorList>
    </citation>
    <scope>NUCLEOTIDE SEQUENCE</scope>
    <source>
        <strain evidence="2">CECT 7727</strain>
    </source>
</reference>